<protein>
    <recommendedName>
        <fullName evidence="3">Tesmin/TSO1-like CXC domain-containing protein</fullName>
    </recommendedName>
</protein>
<gene>
    <name evidence="1" type="ORF">P5673_005186</name>
</gene>
<accession>A0AAD9QZL9</accession>
<organism evidence="1 2">
    <name type="scientific">Acropora cervicornis</name>
    <name type="common">Staghorn coral</name>
    <dbReference type="NCBI Taxonomy" id="6130"/>
    <lineage>
        <taxon>Eukaryota</taxon>
        <taxon>Metazoa</taxon>
        <taxon>Cnidaria</taxon>
        <taxon>Anthozoa</taxon>
        <taxon>Hexacorallia</taxon>
        <taxon>Scleractinia</taxon>
        <taxon>Astrocoeniina</taxon>
        <taxon>Acroporidae</taxon>
        <taxon>Acropora</taxon>
    </lineage>
</organism>
<reference evidence="1" key="2">
    <citation type="journal article" date="2023" name="Science">
        <title>Genomic signatures of disease resistance in endangered staghorn corals.</title>
        <authorList>
            <person name="Vollmer S.V."/>
            <person name="Selwyn J.D."/>
            <person name="Despard B.A."/>
            <person name="Roesel C.L."/>
        </authorList>
    </citation>
    <scope>NUCLEOTIDE SEQUENCE</scope>
    <source>
        <strain evidence="1">K2</strain>
    </source>
</reference>
<evidence type="ECO:0000313" key="1">
    <source>
        <dbReference type="EMBL" id="KAK2570384.1"/>
    </source>
</evidence>
<dbReference type="Proteomes" id="UP001249851">
    <property type="component" value="Unassembled WGS sequence"/>
</dbReference>
<name>A0AAD9QZL9_ACRCE</name>
<dbReference type="EMBL" id="JARQWQ010000008">
    <property type="protein sequence ID" value="KAK2570384.1"/>
    <property type="molecule type" value="Genomic_DNA"/>
</dbReference>
<keyword evidence="2" id="KW-1185">Reference proteome</keyword>
<reference evidence="1" key="1">
    <citation type="journal article" date="2023" name="G3 (Bethesda)">
        <title>Whole genome assembly and annotation of the endangered Caribbean coral Acropora cervicornis.</title>
        <authorList>
            <person name="Selwyn J.D."/>
            <person name="Vollmer S.V."/>
        </authorList>
    </citation>
    <scope>NUCLEOTIDE SEQUENCE</scope>
    <source>
        <strain evidence="1">K2</strain>
    </source>
</reference>
<dbReference type="AlphaFoldDB" id="A0AAD9QZL9"/>
<evidence type="ECO:0008006" key="3">
    <source>
        <dbReference type="Google" id="ProtNLM"/>
    </source>
</evidence>
<comment type="caution">
    <text evidence="1">The sequence shown here is derived from an EMBL/GenBank/DDBJ whole genome shotgun (WGS) entry which is preliminary data.</text>
</comment>
<sequence length="286" mass="32128">MPLKTKKEHFLSNCENKQRFIDMLSSKLQEHGVKTLHSESDADLLIVQTAVDSVANSATMVAGEDTDLLVLLWLHADVKSQPLFFKSEKKQTAKKNHKVWHINRLKSVMGPELRLLLPFVLAVSGSDAALHKLRSDSAFKEAARAYVFIRQSSLEKIVATGEKALCCLYGGRPNEGLDVLCYRRFCEKWMGRGKNLNPEDWGWLRIQDRLHARTTDQLLSAPDNLLKVIRCTCKQECDSRRCSCRKFGIPCSFACSECRGVNCTNSSTNVSGVLLNVEGDPLNELD</sequence>
<evidence type="ECO:0000313" key="2">
    <source>
        <dbReference type="Proteomes" id="UP001249851"/>
    </source>
</evidence>
<proteinExistence type="predicted"/>